<evidence type="ECO:0000256" key="1">
    <source>
        <dbReference type="ARBA" id="ARBA00004123"/>
    </source>
</evidence>
<dbReference type="GeneID" id="25561467"/>
<reference evidence="9 10" key="1">
    <citation type="submission" date="2010-05" db="EMBL/GenBank/DDBJ databases">
        <title>The Genome Sequence of Thecamonas trahens ATCC 50062.</title>
        <authorList>
            <consortium name="The Broad Institute Genome Sequencing Platform"/>
            <person name="Russ C."/>
            <person name="Cuomo C."/>
            <person name="Shea T."/>
            <person name="Young S.K."/>
            <person name="Zeng Q."/>
            <person name="Koehrsen M."/>
            <person name="Haas B."/>
            <person name="Borodovsky M."/>
            <person name="Guigo R."/>
            <person name="Alvarado L."/>
            <person name="Berlin A."/>
            <person name="Bochicchio J."/>
            <person name="Borenstein D."/>
            <person name="Chapman S."/>
            <person name="Chen Z."/>
            <person name="Freedman E."/>
            <person name="Gellesch M."/>
            <person name="Goldberg J."/>
            <person name="Griggs A."/>
            <person name="Gujja S."/>
            <person name="Heilman E."/>
            <person name="Heiman D."/>
            <person name="Hepburn T."/>
            <person name="Howarth C."/>
            <person name="Jen D."/>
            <person name="Larson L."/>
            <person name="Mehta T."/>
            <person name="Park D."/>
            <person name="Pearson M."/>
            <person name="Roberts A."/>
            <person name="Saif S."/>
            <person name="Shenoy N."/>
            <person name="Sisk P."/>
            <person name="Stolte C."/>
            <person name="Sykes S."/>
            <person name="Thomson T."/>
            <person name="Walk T."/>
            <person name="White J."/>
            <person name="Yandava C."/>
            <person name="Burger G."/>
            <person name="Gray M.W."/>
            <person name="Holland P.W.H."/>
            <person name="King N."/>
            <person name="Lang F.B.F."/>
            <person name="Roger A.J."/>
            <person name="Ruiz-Trillo I."/>
            <person name="Lander E."/>
            <person name="Nusbaum C."/>
        </authorList>
    </citation>
    <scope>NUCLEOTIDE SEQUENCE [LARGE SCALE GENOMIC DNA]</scope>
    <source>
        <strain evidence="9 10">ATCC 50062</strain>
    </source>
</reference>
<feature type="domain" description="RRM" evidence="8">
    <location>
        <begin position="114"/>
        <end position="188"/>
    </location>
</feature>
<dbReference type="Proteomes" id="UP000054408">
    <property type="component" value="Unassembled WGS sequence"/>
</dbReference>
<comment type="subcellular location">
    <subcellularLocation>
        <location evidence="1">Nucleus</location>
    </subcellularLocation>
</comment>
<feature type="region of interest" description="Disordered" evidence="7">
    <location>
        <begin position="83"/>
        <end position="108"/>
    </location>
</feature>
<evidence type="ECO:0000256" key="2">
    <source>
        <dbReference type="ARBA" id="ARBA00022664"/>
    </source>
</evidence>
<keyword evidence="2" id="KW-0507">mRNA processing</keyword>
<keyword evidence="10" id="KW-1185">Reference proteome</keyword>
<dbReference type="Pfam" id="PF00076">
    <property type="entry name" value="RRM_1"/>
    <property type="match status" value="2"/>
</dbReference>
<evidence type="ECO:0000256" key="6">
    <source>
        <dbReference type="PROSITE-ProRule" id="PRU00176"/>
    </source>
</evidence>
<proteinExistence type="predicted"/>
<feature type="compositionally biased region" description="Low complexity" evidence="7">
    <location>
        <begin position="276"/>
        <end position="298"/>
    </location>
</feature>
<gene>
    <name evidence="9" type="ORF">AMSG_01733</name>
</gene>
<dbReference type="GO" id="GO:0003729">
    <property type="term" value="F:mRNA binding"/>
    <property type="evidence" value="ECO:0007669"/>
    <property type="project" value="TreeGrafter"/>
</dbReference>
<organism evidence="9 10">
    <name type="scientific">Thecamonas trahens ATCC 50062</name>
    <dbReference type="NCBI Taxonomy" id="461836"/>
    <lineage>
        <taxon>Eukaryota</taxon>
        <taxon>Apusozoa</taxon>
        <taxon>Apusomonadida</taxon>
        <taxon>Apusomonadidae</taxon>
        <taxon>Thecamonas</taxon>
    </lineage>
</organism>
<evidence type="ECO:0000259" key="8">
    <source>
        <dbReference type="PROSITE" id="PS50102"/>
    </source>
</evidence>
<dbReference type="eggNOG" id="KOG0106">
    <property type="taxonomic scope" value="Eukaryota"/>
</dbReference>
<dbReference type="PROSITE" id="PS50102">
    <property type="entry name" value="RRM"/>
    <property type="match status" value="2"/>
</dbReference>
<dbReference type="SUPFAM" id="SSF54928">
    <property type="entry name" value="RNA-binding domain, RBD"/>
    <property type="match status" value="1"/>
</dbReference>
<dbReference type="EMBL" id="GL349439">
    <property type="protein sequence ID" value="KNC55469.1"/>
    <property type="molecule type" value="Genomic_DNA"/>
</dbReference>
<feature type="domain" description="RRM" evidence="8">
    <location>
        <begin position="8"/>
        <end position="78"/>
    </location>
</feature>
<dbReference type="InterPro" id="IPR012677">
    <property type="entry name" value="Nucleotide-bd_a/b_plait_sf"/>
</dbReference>
<dbReference type="STRING" id="461836.A0A0L0DSZ0"/>
<evidence type="ECO:0000256" key="3">
    <source>
        <dbReference type="ARBA" id="ARBA00022737"/>
    </source>
</evidence>
<evidence type="ECO:0000256" key="5">
    <source>
        <dbReference type="ARBA" id="ARBA00023242"/>
    </source>
</evidence>
<name>A0A0L0DSZ0_THETB</name>
<dbReference type="GO" id="GO:0005634">
    <property type="term" value="C:nucleus"/>
    <property type="evidence" value="ECO:0007669"/>
    <property type="project" value="UniProtKB-SubCell"/>
</dbReference>
<dbReference type="InterPro" id="IPR035979">
    <property type="entry name" value="RBD_domain_sf"/>
</dbReference>
<keyword evidence="4 6" id="KW-0694">RNA-binding</keyword>
<dbReference type="AlphaFoldDB" id="A0A0L0DSZ0"/>
<feature type="compositionally biased region" description="Basic and acidic residues" evidence="7">
    <location>
        <begin position="217"/>
        <end position="240"/>
    </location>
</feature>
<dbReference type="PANTHER" id="PTHR23003:SF62">
    <property type="entry name" value="SERINE_ARGININE (SR)-TYPE SHUTTLING MRNA BINDING PROTEIN NPL3"/>
    <property type="match status" value="1"/>
</dbReference>
<sequence length="298" mass="33053">MSQARHPKRLHVSGLSDEVRMDDMHNIYGRYGRVVDVCLKRGFAFVEFETRGQALDAIEATDNLPVFGRPIRVDFANDRRGFGAAGRVGPPGGGGHGMPPPRERGGRAPQGPKFPVLVEGIAPRTSWQDLKDFARSIAEPGFANVFSDAQGPFGIIEFRSMEDAADAVMRLNETEINGDRVTVRFEKSIREEGEAFVDRYMANPPPPPVDSAPAGDAYRERRSPPRASYDDRRHSRERSRSRSHGPARSRSRERDNDYQPITDAERATAAEKIAADAEPVPPQDQDVPPQDQDAPPQE</sequence>
<feature type="compositionally biased region" description="Gly residues" evidence="7">
    <location>
        <begin position="83"/>
        <end position="97"/>
    </location>
</feature>
<protein>
    <submittedName>
        <fullName evidence="9">Serine-arginine protein 55</fullName>
    </submittedName>
</protein>
<dbReference type="OMA" id="PREPAYP"/>
<evidence type="ECO:0000313" key="10">
    <source>
        <dbReference type="Proteomes" id="UP000054408"/>
    </source>
</evidence>
<feature type="region of interest" description="Disordered" evidence="7">
    <location>
        <begin position="197"/>
        <end position="298"/>
    </location>
</feature>
<accession>A0A0L0DSZ0</accession>
<dbReference type="CDD" id="cd00590">
    <property type="entry name" value="RRM_SF"/>
    <property type="match status" value="1"/>
</dbReference>
<evidence type="ECO:0000256" key="4">
    <source>
        <dbReference type="ARBA" id="ARBA00022884"/>
    </source>
</evidence>
<dbReference type="RefSeq" id="XP_013761249.1">
    <property type="nucleotide sequence ID" value="XM_013905795.1"/>
</dbReference>
<dbReference type="SMART" id="SM00360">
    <property type="entry name" value="RRM"/>
    <property type="match status" value="2"/>
</dbReference>
<dbReference type="InterPro" id="IPR000504">
    <property type="entry name" value="RRM_dom"/>
</dbReference>
<feature type="compositionally biased region" description="Basic and acidic residues" evidence="7">
    <location>
        <begin position="250"/>
        <end position="275"/>
    </location>
</feature>
<dbReference type="Gene3D" id="3.30.70.330">
    <property type="match status" value="2"/>
</dbReference>
<dbReference type="GO" id="GO:0006397">
    <property type="term" value="P:mRNA processing"/>
    <property type="evidence" value="ECO:0007669"/>
    <property type="project" value="UniProtKB-KW"/>
</dbReference>
<dbReference type="PANTHER" id="PTHR23003">
    <property type="entry name" value="RNA RECOGNITION MOTIF RRM DOMAIN CONTAINING PROTEIN"/>
    <property type="match status" value="1"/>
</dbReference>
<keyword evidence="5" id="KW-0539">Nucleus</keyword>
<evidence type="ECO:0000256" key="7">
    <source>
        <dbReference type="SAM" id="MobiDB-lite"/>
    </source>
</evidence>
<keyword evidence="3" id="KW-0677">Repeat</keyword>
<dbReference type="InterPro" id="IPR050374">
    <property type="entry name" value="RRT5_SRSF_SR"/>
</dbReference>
<dbReference type="OrthoDB" id="1099063at2759"/>
<evidence type="ECO:0000313" key="9">
    <source>
        <dbReference type="EMBL" id="KNC55469.1"/>
    </source>
</evidence>
<dbReference type="GO" id="GO:0005737">
    <property type="term" value="C:cytoplasm"/>
    <property type="evidence" value="ECO:0007669"/>
    <property type="project" value="TreeGrafter"/>
</dbReference>